<dbReference type="SMART" id="SM00421">
    <property type="entry name" value="HTH_LUXR"/>
    <property type="match status" value="1"/>
</dbReference>
<dbReference type="CDD" id="cd06170">
    <property type="entry name" value="LuxR_C_like"/>
    <property type="match status" value="1"/>
</dbReference>
<keyword evidence="4" id="KW-1185">Reference proteome</keyword>
<dbReference type="AlphaFoldDB" id="A0A1H4T3H3"/>
<evidence type="ECO:0000313" key="3">
    <source>
        <dbReference type="EMBL" id="SEC50972.1"/>
    </source>
</evidence>
<gene>
    <name evidence="3" type="ORF">SAMN04489727_4015</name>
</gene>
<dbReference type="PANTHER" id="PTHR43214:SF37">
    <property type="entry name" value="TRANSCRIPTIONAL REGULATORY PROTEIN YDFI"/>
    <property type="match status" value="1"/>
</dbReference>
<protein>
    <submittedName>
        <fullName evidence="3">DNA-binding response regulator, NarL/FixJ family, contains REC and HTH domains</fullName>
    </submittedName>
</protein>
<name>A0A1H4T3H3_9PSEU</name>
<sequence length="217" mass="22622">MTGGDGVTVLVTGSFSVPADNIRWLRANAPEIAAVELVVDRDQLCTRASAAGRAVGIVDAATPELPVLAERFGSVAVGGILAVTANPAEDHVVGLFARGVTGVVLTSSPAEELVTAIRGVASGHWFAPPRYLAALAETVVRNPRGPRARHLRELLTERELEVLLLLASGSANQEIADVLGISVTTVRSHVLSILRKLNVPNRTVAAICAYRSGLAGV</sequence>
<dbReference type="PROSITE" id="PS00622">
    <property type="entry name" value="HTH_LUXR_1"/>
    <property type="match status" value="1"/>
</dbReference>
<organism evidence="3 4">
    <name type="scientific">Amycolatopsis tolypomycina</name>
    <dbReference type="NCBI Taxonomy" id="208445"/>
    <lineage>
        <taxon>Bacteria</taxon>
        <taxon>Bacillati</taxon>
        <taxon>Actinomycetota</taxon>
        <taxon>Actinomycetes</taxon>
        <taxon>Pseudonocardiales</taxon>
        <taxon>Pseudonocardiaceae</taxon>
        <taxon>Amycolatopsis</taxon>
    </lineage>
</organism>
<dbReference type="OrthoDB" id="3619975at2"/>
<dbReference type="SUPFAM" id="SSF46894">
    <property type="entry name" value="C-terminal effector domain of the bipartite response regulators"/>
    <property type="match status" value="1"/>
</dbReference>
<feature type="domain" description="HTH luxR-type" evidence="2">
    <location>
        <begin position="148"/>
        <end position="213"/>
    </location>
</feature>
<dbReference type="STRING" id="208445.SAMN04489727_4015"/>
<dbReference type="PANTHER" id="PTHR43214">
    <property type="entry name" value="TWO-COMPONENT RESPONSE REGULATOR"/>
    <property type="match status" value="1"/>
</dbReference>
<dbReference type="InterPro" id="IPR000792">
    <property type="entry name" value="Tscrpt_reg_LuxR_C"/>
</dbReference>
<accession>A0A1H4T3H3</accession>
<evidence type="ECO:0000259" key="2">
    <source>
        <dbReference type="PROSITE" id="PS50043"/>
    </source>
</evidence>
<evidence type="ECO:0000256" key="1">
    <source>
        <dbReference type="ARBA" id="ARBA00023125"/>
    </source>
</evidence>
<dbReference type="InterPro" id="IPR039420">
    <property type="entry name" value="WalR-like"/>
</dbReference>
<dbReference type="Pfam" id="PF00196">
    <property type="entry name" value="GerE"/>
    <property type="match status" value="1"/>
</dbReference>
<dbReference type="RefSeq" id="WP_091309559.1">
    <property type="nucleotide sequence ID" value="NZ_FNSO01000004.1"/>
</dbReference>
<keyword evidence="1 3" id="KW-0238">DNA-binding</keyword>
<dbReference type="InterPro" id="IPR016032">
    <property type="entry name" value="Sig_transdc_resp-reg_C-effctor"/>
</dbReference>
<dbReference type="Gene3D" id="3.40.50.2300">
    <property type="match status" value="1"/>
</dbReference>
<reference evidence="4" key="1">
    <citation type="submission" date="2016-10" db="EMBL/GenBank/DDBJ databases">
        <authorList>
            <person name="Varghese N."/>
            <person name="Submissions S."/>
        </authorList>
    </citation>
    <scope>NUCLEOTIDE SEQUENCE [LARGE SCALE GENOMIC DNA]</scope>
    <source>
        <strain evidence="4">DSM 44544</strain>
    </source>
</reference>
<dbReference type="PROSITE" id="PS50043">
    <property type="entry name" value="HTH_LUXR_2"/>
    <property type="match status" value="1"/>
</dbReference>
<proteinExistence type="predicted"/>
<evidence type="ECO:0000313" key="4">
    <source>
        <dbReference type="Proteomes" id="UP000199622"/>
    </source>
</evidence>
<dbReference type="PRINTS" id="PR00038">
    <property type="entry name" value="HTHLUXR"/>
</dbReference>
<dbReference type="Proteomes" id="UP000199622">
    <property type="component" value="Unassembled WGS sequence"/>
</dbReference>
<dbReference type="GO" id="GO:0003677">
    <property type="term" value="F:DNA binding"/>
    <property type="evidence" value="ECO:0007669"/>
    <property type="project" value="UniProtKB-KW"/>
</dbReference>
<dbReference type="EMBL" id="FNSO01000004">
    <property type="protein sequence ID" value="SEC50972.1"/>
    <property type="molecule type" value="Genomic_DNA"/>
</dbReference>
<dbReference type="GO" id="GO:0006355">
    <property type="term" value="P:regulation of DNA-templated transcription"/>
    <property type="evidence" value="ECO:0007669"/>
    <property type="project" value="InterPro"/>
</dbReference>